<keyword evidence="4" id="KW-0808">Transferase</keyword>
<proteinExistence type="predicted"/>
<dbReference type="EC" id="2.7.13.3" evidence="2"/>
<feature type="domain" description="PAC" evidence="10">
    <location>
        <begin position="249"/>
        <end position="301"/>
    </location>
</feature>
<dbReference type="InterPro" id="IPR013655">
    <property type="entry name" value="PAS_fold_3"/>
</dbReference>
<keyword evidence="6" id="KW-0175">Coiled coil</keyword>
<dbReference type="Pfam" id="PF02518">
    <property type="entry name" value="HATPase_c"/>
    <property type="match status" value="1"/>
</dbReference>
<feature type="domain" description="PAC" evidence="10">
    <location>
        <begin position="372"/>
        <end position="426"/>
    </location>
</feature>
<evidence type="ECO:0000313" key="11">
    <source>
        <dbReference type="EMBL" id="EJZ58585.1"/>
    </source>
</evidence>
<dbReference type="InterPro" id="IPR003661">
    <property type="entry name" value="HisK_dim/P_dom"/>
</dbReference>
<reference evidence="11 12" key="1">
    <citation type="submission" date="2012-08" db="EMBL/GenBank/DDBJ databases">
        <title>The genome of cave-isolated P. fluorescens strain R124 demonstrates phenotypic adaptation to the mineral environment.</title>
        <authorList>
            <person name="Barton M.D."/>
            <person name="Petronio M."/>
            <person name="Giarrizzo J.G."/>
            <person name="Bowling B.V."/>
            <person name="Barton H.A."/>
        </authorList>
    </citation>
    <scope>NUCLEOTIDE SEQUENCE [LARGE SCALE GENOMIC DNA]</scope>
    <source>
        <strain evidence="11 12">R124</strain>
    </source>
</reference>
<dbReference type="InterPro" id="IPR001789">
    <property type="entry name" value="Sig_transdc_resp-reg_receiver"/>
</dbReference>
<dbReference type="NCBIfam" id="TIGR00229">
    <property type="entry name" value="sensory_box"/>
    <property type="match status" value="2"/>
</dbReference>
<feature type="domain" description="PAS" evidence="9">
    <location>
        <begin position="302"/>
        <end position="356"/>
    </location>
</feature>
<dbReference type="CDD" id="cd00082">
    <property type="entry name" value="HisKA"/>
    <property type="match status" value="1"/>
</dbReference>
<dbReference type="PROSITE" id="PS50110">
    <property type="entry name" value="RESPONSE_REGULATORY"/>
    <property type="match status" value="1"/>
</dbReference>
<dbReference type="AlphaFoldDB" id="A0A7U9GU70"/>
<dbReference type="OrthoDB" id="6973808at2"/>
<keyword evidence="3 5" id="KW-0597">Phosphoprotein</keyword>
<accession>A0A7U9GU70</accession>
<dbReference type="InterPro" id="IPR003594">
    <property type="entry name" value="HATPase_dom"/>
</dbReference>
<dbReference type="InterPro" id="IPR004358">
    <property type="entry name" value="Sig_transdc_His_kin-like_C"/>
</dbReference>
<evidence type="ECO:0000256" key="4">
    <source>
        <dbReference type="ARBA" id="ARBA00022777"/>
    </source>
</evidence>
<evidence type="ECO:0000259" key="9">
    <source>
        <dbReference type="PROSITE" id="PS50112"/>
    </source>
</evidence>
<dbReference type="SMART" id="SM00091">
    <property type="entry name" value="PAS"/>
    <property type="match status" value="2"/>
</dbReference>
<dbReference type="Gene3D" id="1.10.287.130">
    <property type="match status" value="1"/>
</dbReference>
<dbReference type="Pfam" id="PF00512">
    <property type="entry name" value="HisKA"/>
    <property type="match status" value="1"/>
</dbReference>
<dbReference type="PANTHER" id="PTHR43065:SF42">
    <property type="entry name" value="TWO-COMPONENT SENSOR PPRA"/>
    <property type="match status" value="1"/>
</dbReference>
<comment type="catalytic activity">
    <reaction evidence="1">
        <text>ATP + protein L-histidine = ADP + protein N-phospho-L-histidine.</text>
        <dbReference type="EC" id="2.7.13.3"/>
    </reaction>
</comment>
<dbReference type="SMART" id="SM00388">
    <property type="entry name" value="HisKA"/>
    <property type="match status" value="1"/>
</dbReference>
<keyword evidence="4" id="KW-0418">Kinase</keyword>
<dbReference type="InterPro" id="IPR035965">
    <property type="entry name" value="PAS-like_dom_sf"/>
</dbReference>
<dbReference type="SMART" id="SM00448">
    <property type="entry name" value="REC"/>
    <property type="match status" value="1"/>
</dbReference>
<dbReference type="PROSITE" id="PS50109">
    <property type="entry name" value="HIS_KIN"/>
    <property type="match status" value="1"/>
</dbReference>
<evidence type="ECO:0000256" key="2">
    <source>
        <dbReference type="ARBA" id="ARBA00012438"/>
    </source>
</evidence>
<evidence type="ECO:0000256" key="6">
    <source>
        <dbReference type="SAM" id="Coils"/>
    </source>
</evidence>
<evidence type="ECO:0000313" key="12">
    <source>
        <dbReference type="Proteomes" id="UP000006045"/>
    </source>
</evidence>
<evidence type="ECO:0000256" key="1">
    <source>
        <dbReference type="ARBA" id="ARBA00000085"/>
    </source>
</evidence>
<dbReference type="Pfam" id="PF00072">
    <property type="entry name" value="Response_reg"/>
    <property type="match status" value="1"/>
</dbReference>
<dbReference type="Gene3D" id="3.30.565.10">
    <property type="entry name" value="Histidine kinase-like ATPase, C-terminal domain"/>
    <property type="match status" value="1"/>
</dbReference>
<dbReference type="Proteomes" id="UP000006045">
    <property type="component" value="Chromosome"/>
</dbReference>
<dbReference type="InterPro" id="IPR036097">
    <property type="entry name" value="HisK_dim/P_sf"/>
</dbReference>
<evidence type="ECO:0000256" key="3">
    <source>
        <dbReference type="ARBA" id="ARBA00022553"/>
    </source>
</evidence>
<dbReference type="RefSeq" id="WP_003225445.1">
    <property type="nucleotide sequence ID" value="NZ_CM001561.1"/>
</dbReference>
<dbReference type="Pfam" id="PF08447">
    <property type="entry name" value="PAS_3"/>
    <property type="match status" value="1"/>
</dbReference>
<dbReference type="GO" id="GO:0000155">
    <property type="term" value="F:phosphorelay sensor kinase activity"/>
    <property type="evidence" value="ECO:0007669"/>
    <property type="project" value="InterPro"/>
</dbReference>
<feature type="domain" description="PAC" evidence="10">
    <location>
        <begin position="107"/>
        <end position="160"/>
    </location>
</feature>
<dbReference type="PANTHER" id="PTHR43065">
    <property type="entry name" value="SENSOR HISTIDINE KINASE"/>
    <property type="match status" value="1"/>
</dbReference>
<name>A0A7U9GU70_PSEFL</name>
<organism evidence="11 12">
    <name type="scientific">Pseudomonas fluorescens R124</name>
    <dbReference type="NCBI Taxonomy" id="743713"/>
    <lineage>
        <taxon>Bacteria</taxon>
        <taxon>Pseudomonadati</taxon>
        <taxon>Pseudomonadota</taxon>
        <taxon>Gammaproteobacteria</taxon>
        <taxon>Pseudomonadales</taxon>
        <taxon>Pseudomonadaceae</taxon>
        <taxon>Pseudomonas</taxon>
    </lineage>
</organism>
<evidence type="ECO:0000259" key="10">
    <source>
        <dbReference type="PROSITE" id="PS50113"/>
    </source>
</evidence>
<dbReference type="SUPFAM" id="SSF55874">
    <property type="entry name" value="ATPase domain of HSP90 chaperone/DNA topoisomerase II/histidine kinase"/>
    <property type="match status" value="1"/>
</dbReference>
<dbReference type="InterPro" id="IPR001610">
    <property type="entry name" value="PAC"/>
</dbReference>
<feature type="coiled-coil region" evidence="6">
    <location>
        <begin position="417"/>
        <end position="469"/>
    </location>
</feature>
<dbReference type="PRINTS" id="PR00344">
    <property type="entry name" value="BCTRLSENSOR"/>
</dbReference>
<gene>
    <name evidence="11" type="ORF">I1A_002916</name>
</gene>
<dbReference type="Gene3D" id="3.30.450.20">
    <property type="entry name" value="PAS domain"/>
    <property type="match status" value="3"/>
</dbReference>
<dbReference type="InterPro" id="IPR036890">
    <property type="entry name" value="HATPase_C_sf"/>
</dbReference>
<dbReference type="InterPro" id="IPR000014">
    <property type="entry name" value="PAS"/>
</dbReference>
<dbReference type="InterPro" id="IPR011006">
    <property type="entry name" value="CheY-like_superfamily"/>
</dbReference>
<evidence type="ECO:0000259" key="8">
    <source>
        <dbReference type="PROSITE" id="PS50110"/>
    </source>
</evidence>
<protein>
    <recommendedName>
        <fullName evidence="2">histidine kinase</fullName>
        <ecNumber evidence="2">2.7.13.3</ecNumber>
    </recommendedName>
</protein>
<dbReference type="SUPFAM" id="SSF47384">
    <property type="entry name" value="Homodimeric domain of signal transducing histidine kinase"/>
    <property type="match status" value="1"/>
</dbReference>
<dbReference type="InterPro" id="IPR000700">
    <property type="entry name" value="PAS-assoc_C"/>
</dbReference>
<dbReference type="EMBL" id="CM001561">
    <property type="protein sequence ID" value="EJZ58585.1"/>
    <property type="molecule type" value="Genomic_DNA"/>
</dbReference>
<dbReference type="Pfam" id="PF08448">
    <property type="entry name" value="PAS_4"/>
    <property type="match status" value="1"/>
</dbReference>
<dbReference type="Gene3D" id="3.40.50.2300">
    <property type="match status" value="1"/>
</dbReference>
<evidence type="ECO:0000259" key="7">
    <source>
        <dbReference type="PROSITE" id="PS50109"/>
    </source>
</evidence>
<sequence length="849" mass="94744">MNAAPSPDDAQALIARTDWSRTPLGASGTWPQSLRTAVDIVIHSPMPMLLLWGPQLTQIYNNGFAMLAGSKHPHAFGQPAHLIWPELQDFTDPIYRAVLQGQVRTYSERRFTLQREGIESDFWLDLTYSPIRDENAQVAGILVTAIETNERRRIALELQRRSEESLKAQRDTEERLQLALAATDAVGTWDWDIGEDRFIADAHFAQLHGIDPALASQLPISDYLQGVHPEDRALIARSIKHCITHGTEYAEEYRLLKADGELRWVFARGRCYKDHHGRPVRFLGAALDLTERKHTEQALRQSQTELQLIINAMPILISYVDHEERFRLNNAAYLDWYGLTPQELYGRTIREVIGEEAYFLRAPYIAEALAGRPCSFSLYTPHRDGSSRHALMNYLPRHGADGAVNGFYIFVIDESERKKTEEALRNLNETLEERVSARTEQLAQANQRLQNEMFERERAEDALRHAQKMEAVGQLTGGIAHDFNNMLTGIIGSLDLMQRYIADGRAHEIGRFTEAAVSSANRAAALTHRLLAFSRRQSLDRKTLNVNELIHSLEDLIRRTKGDPIELTLRLADDVWPISTDVSQLENALLNLVINARDAMPEGGELLIETANVYLDGNDITTLEPVKAGDYLMLAVSDNGTGMTPSVRAKAFDPFFTTKPIGQGTGLGLSMIYGFAQQSGGHVSLDSLPDHGTCVRLYLPRLNLLEPEHPLVEPTGAAPTATCGETVVVVEDDPAVRMLVLDLLKELGYLAHEAADASAALPLLESELRVDLLVTDVGLPGMNGRQLAEIARQHRPGLKVLFMTGYAQKAAERQGFLEDGMDMVAKPFSIEVLANKIREMINQTPSLEA</sequence>
<feature type="domain" description="Histidine kinase" evidence="7">
    <location>
        <begin position="478"/>
        <end position="703"/>
    </location>
</feature>
<feature type="domain" description="Response regulatory" evidence="8">
    <location>
        <begin position="726"/>
        <end position="841"/>
    </location>
</feature>
<dbReference type="InterPro" id="IPR005467">
    <property type="entry name" value="His_kinase_dom"/>
</dbReference>
<evidence type="ECO:0000256" key="5">
    <source>
        <dbReference type="PROSITE-ProRule" id="PRU00169"/>
    </source>
</evidence>
<dbReference type="SUPFAM" id="SSF55785">
    <property type="entry name" value="PYP-like sensor domain (PAS domain)"/>
    <property type="match status" value="3"/>
</dbReference>
<dbReference type="Gene3D" id="2.10.70.100">
    <property type="match status" value="1"/>
</dbReference>
<dbReference type="PROSITE" id="PS50112">
    <property type="entry name" value="PAS"/>
    <property type="match status" value="1"/>
</dbReference>
<dbReference type="PROSITE" id="PS50113">
    <property type="entry name" value="PAC"/>
    <property type="match status" value="3"/>
</dbReference>
<dbReference type="InterPro" id="IPR013656">
    <property type="entry name" value="PAS_4"/>
</dbReference>
<feature type="modified residue" description="4-aspartylphosphate" evidence="5">
    <location>
        <position position="776"/>
    </location>
</feature>
<dbReference type="SMART" id="SM00387">
    <property type="entry name" value="HATPase_c"/>
    <property type="match status" value="1"/>
</dbReference>
<dbReference type="CDD" id="cd00130">
    <property type="entry name" value="PAS"/>
    <property type="match status" value="2"/>
</dbReference>
<dbReference type="SUPFAM" id="SSF52172">
    <property type="entry name" value="CheY-like"/>
    <property type="match status" value="1"/>
</dbReference>
<dbReference type="SMART" id="SM00086">
    <property type="entry name" value="PAC"/>
    <property type="match status" value="3"/>
</dbReference>